<dbReference type="Pfam" id="PF00664">
    <property type="entry name" value="ABC_membrane"/>
    <property type="match status" value="1"/>
</dbReference>
<protein>
    <recommendedName>
        <fullName evidence="12">Type I secretion system permease/ATPase</fullName>
    </recommendedName>
</protein>
<dbReference type="RefSeq" id="WP_083197347.1">
    <property type="nucleotide sequence ID" value="NZ_CP013244.1"/>
</dbReference>
<dbReference type="GO" id="GO:0005886">
    <property type="term" value="C:plasma membrane"/>
    <property type="evidence" value="ECO:0007669"/>
    <property type="project" value="UniProtKB-SubCell"/>
</dbReference>
<dbReference type="InParanoid" id="A0A1B1AJU1"/>
<dbReference type="InterPro" id="IPR039421">
    <property type="entry name" value="Type_1_exporter"/>
</dbReference>
<evidence type="ECO:0000256" key="7">
    <source>
        <dbReference type="SAM" id="Phobius"/>
    </source>
</evidence>
<evidence type="ECO:0000256" key="2">
    <source>
        <dbReference type="ARBA" id="ARBA00022692"/>
    </source>
</evidence>
<dbReference type="InterPro" id="IPR003593">
    <property type="entry name" value="AAA+_ATPase"/>
</dbReference>
<keyword evidence="4" id="KW-0067">ATP-binding</keyword>
<feature type="transmembrane region" description="Helical" evidence="7">
    <location>
        <begin position="25"/>
        <end position="47"/>
    </location>
</feature>
<dbReference type="Gene3D" id="3.40.50.300">
    <property type="entry name" value="P-loop containing nucleotide triphosphate hydrolases"/>
    <property type="match status" value="1"/>
</dbReference>
<evidence type="ECO:0000313" key="11">
    <source>
        <dbReference type="Proteomes" id="UP000092498"/>
    </source>
</evidence>
<dbReference type="Proteomes" id="UP000092498">
    <property type="component" value="Chromosome"/>
</dbReference>
<dbReference type="InterPro" id="IPR010128">
    <property type="entry name" value="ATPase_T1SS_PrtD-like"/>
</dbReference>
<feature type="domain" description="ABC transporter" evidence="8">
    <location>
        <begin position="333"/>
        <end position="572"/>
    </location>
</feature>
<dbReference type="SUPFAM" id="SSF52540">
    <property type="entry name" value="P-loop containing nucleoside triphosphate hydrolases"/>
    <property type="match status" value="1"/>
</dbReference>
<dbReference type="PANTHER" id="PTHR43394:SF1">
    <property type="entry name" value="ATP-BINDING CASSETTE SUB-FAMILY B MEMBER 10, MITOCHONDRIAL"/>
    <property type="match status" value="1"/>
</dbReference>
<dbReference type="PROSITE" id="PS50929">
    <property type="entry name" value="ABC_TM1F"/>
    <property type="match status" value="1"/>
</dbReference>
<evidence type="ECO:0000256" key="6">
    <source>
        <dbReference type="ARBA" id="ARBA00023136"/>
    </source>
</evidence>
<comment type="subcellular location">
    <subcellularLocation>
        <location evidence="1">Cell membrane</location>
        <topology evidence="1">Multi-pass membrane protein</topology>
    </subcellularLocation>
</comment>
<sequence length="581" mass="61198">MAAKAEQPRQSSTLRAALAACRRHLGFVILFSAGLNLLYLAPSIYMLQVYDRVLTSGGLLTLVYLSLVLVASLAVLSFLDGTRVRLLLTMSRRLDRLLAPQVLLASLQREGRSAAGNVHILREFDALRGAMTGPPAVAAIDAPWAPIYIAVCFLIHPWIGTLALLGGATLVAIALINQRAMRSATKANEDASGAMYSLQISDANQGDTARALGMQNRLVERQLKARAALNESINSAGTTNAFFSSTTKFTRLILQSAALGLGAFLALRQDISAGGIIAASILCSRAFAPLELIVGAWRQFEQGRQAYDVLTRVLLTQEGQREFTNLPHPRGNLSLESVTVRSPGGDRFLLTNASFTAEPGDVIGVVGPSGAGKTTLIRAVAGAAIPDSGAVRLDGAKMTDWEPSKLGRHIGYLPQEVALFAGTIGQNISRFNSLSGADVDAAIVKAAKAAGAHEVILGMPQGYDTEIGPNGRGLSAGQAQRVALARALYGDPVLLVLDEPNAHLDNDGEAALLNALKDASARGVCSIVVAHRTGFLAQANKIMVVSQGRIEAFGPREAVLARLNSGATPRPVAVPNEGARS</sequence>
<dbReference type="KEGG" id="cbot:ATE48_13405"/>
<dbReference type="GO" id="GO:0030256">
    <property type="term" value="C:type I protein secretion system complex"/>
    <property type="evidence" value="ECO:0007669"/>
    <property type="project" value="InterPro"/>
</dbReference>
<dbReference type="AlphaFoldDB" id="A0A1B1AJU1"/>
<evidence type="ECO:0000313" key="10">
    <source>
        <dbReference type="EMBL" id="ANP46839.1"/>
    </source>
</evidence>
<reference evidence="10 11" key="1">
    <citation type="submission" date="2015-11" db="EMBL/GenBank/DDBJ databases">
        <title>Whole-Genome Sequence of Candidatus Oderbacter manganicum from the National Park Lower Oder Valley, Germany.</title>
        <authorList>
            <person name="Braun B."/>
            <person name="Liere K."/>
            <person name="Szewzyk U."/>
        </authorList>
    </citation>
    <scope>NUCLEOTIDE SEQUENCE [LARGE SCALE GENOMIC DNA]</scope>
    <source>
        <strain evidence="10 11">OTSz_A_272</strain>
    </source>
</reference>
<dbReference type="SMART" id="SM00382">
    <property type="entry name" value="AAA"/>
    <property type="match status" value="1"/>
</dbReference>
<feature type="transmembrane region" description="Helical" evidence="7">
    <location>
        <begin position="147"/>
        <end position="176"/>
    </location>
</feature>
<feature type="domain" description="ABC transmembrane type-1" evidence="9">
    <location>
        <begin position="27"/>
        <end position="302"/>
    </location>
</feature>
<evidence type="ECO:0000259" key="9">
    <source>
        <dbReference type="PROSITE" id="PS50929"/>
    </source>
</evidence>
<dbReference type="InterPro" id="IPR017871">
    <property type="entry name" value="ABC_transporter-like_CS"/>
</dbReference>
<name>A0A1B1AJU1_9PROT</name>
<dbReference type="GO" id="GO:0030253">
    <property type="term" value="P:protein secretion by the type I secretion system"/>
    <property type="evidence" value="ECO:0007669"/>
    <property type="project" value="InterPro"/>
</dbReference>
<dbReference type="GO" id="GO:0015421">
    <property type="term" value="F:ABC-type oligopeptide transporter activity"/>
    <property type="evidence" value="ECO:0007669"/>
    <property type="project" value="TreeGrafter"/>
</dbReference>
<dbReference type="OrthoDB" id="9787557at2"/>
<dbReference type="Pfam" id="PF00005">
    <property type="entry name" value="ABC_tran"/>
    <property type="match status" value="1"/>
</dbReference>
<evidence type="ECO:0000259" key="8">
    <source>
        <dbReference type="PROSITE" id="PS50893"/>
    </source>
</evidence>
<evidence type="ECO:0000256" key="3">
    <source>
        <dbReference type="ARBA" id="ARBA00022741"/>
    </source>
</evidence>
<feature type="transmembrane region" description="Helical" evidence="7">
    <location>
        <begin position="59"/>
        <end position="79"/>
    </location>
</feature>
<dbReference type="InterPro" id="IPR011527">
    <property type="entry name" value="ABC1_TM_dom"/>
</dbReference>
<keyword evidence="3" id="KW-0547">Nucleotide-binding</keyword>
<dbReference type="PANTHER" id="PTHR43394">
    <property type="entry name" value="ATP-DEPENDENT PERMEASE MDL1, MITOCHONDRIAL"/>
    <property type="match status" value="1"/>
</dbReference>
<dbReference type="NCBIfam" id="TIGR01842">
    <property type="entry name" value="type_I_sec_PrtD"/>
    <property type="match status" value="1"/>
</dbReference>
<evidence type="ECO:0000256" key="1">
    <source>
        <dbReference type="ARBA" id="ARBA00004651"/>
    </source>
</evidence>
<accession>A0A1B1AJU1</accession>
<dbReference type="InterPro" id="IPR003439">
    <property type="entry name" value="ABC_transporter-like_ATP-bd"/>
</dbReference>
<dbReference type="Gene3D" id="1.20.1560.10">
    <property type="entry name" value="ABC transporter type 1, transmembrane domain"/>
    <property type="match status" value="1"/>
</dbReference>
<evidence type="ECO:0008006" key="12">
    <source>
        <dbReference type="Google" id="ProtNLM"/>
    </source>
</evidence>
<dbReference type="GO" id="GO:0016887">
    <property type="term" value="F:ATP hydrolysis activity"/>
    <property type="evidence" value="ECO:0007669"/>
    <property type="project" value="InterPro"/>
</dbReference>
<gene>
    <name evidence="10" type="ORF">ATE48_13405</name>
</gene>
<dbReference type="GO" id="GO:0005524">
    <property type="term" value="F:ATP binding"/>
    <property type="evidence" value="ECO:0007669"/>
    <property type="project" value="UniProtKB-KW"/>
</dbReference>
<dbReference type="STRING" id="1759059.ATE48_13405"/>
<dbReference type="PROSITE" id="PS00211">
    <property type="entry name" value="ABC_TRANSPORTER_1"/>
    <property type="match status" value="1"/>
</dbReference>
<dbReference type="InterPro" id="IPR036640">
    <property type="entry name" value="ABC1_TM_sf"/>
</dbReference>
<dbReference type="SUPFAM" id="SSF90123">
    <property type="entry name" value="ABC transporter transmembrane region"/>
    <property type="match status" value="1"/>
</dbReference>
<keyword evidence="11" id="KW-1185">Reference proteome</keyword>
<keyword evidence="6 7" id="KW-0472">Membrane</keyword>
<dbReference type="InterPro" id="IPR027417">
    <property type="entry name" value="P-loop_NTPase"/>
</dbReference>
<keyword evidence="2 7" id="KW-0812">Transmembrane</keyword>
<evidence type="ECO:0000256" key="4">
    <source>
        <dbReference type="ARBA" id="ARBA00022840"/>
    </source>
</evidence>
<dbReference type="EMBL" id="CP013244">
    <property type="protein sequence ID" value="ANP46839.1"/>
    <property type="molecule type" value="Genomic_DNA"/>
</dbReference>
<dbReference type="PROSITE" id="PS50893">
    <property type="entry name" value="ABC_TRANSPORTER_2"/>
    <property type="match status" value="1"/>
</dbReference>
<keyword evidence="5 7" id="KW-1133">Transmembrane helix</keyword>
<proteinExistence type="predicted"/>
<evidence type="ECO:0000256" key="5">
    <source>
        <dbReference type="ARBA" id="ARBA00022989"/>
    </source>
</evidence>
<organism evidence="10 11">
    <name type="scientific">Candidatus Viadribacter manganicus</name>
    <dbReference type="NCBI Taxonomy" id="1759059"/>
    <lineage>
        <taxon>Bacteria</taxon>
        <taxon>Pseudomonadati</taxon>
        <taxon>Pseudomonadota</taxon>
        <taxon>Alphaproteobacteria</taxon>
        <taxon>Hyphomonadales</taxon>
        <taxon>Hyphomonadaceae</taxon>
        <taxon>Candidatus Viadribacter</taxon>
    </lineage>
</organism>